<protein>
    <recommendedName>
        <fullName evidence="5">Serine/threonine-protein phosphatase PGAM5, mitochondrial</fullName>
        <ecNumber evidence="2">3.1.3.16</ecNumber>
    </recommendedName>
    <alternativeName>
        <fullName evidence="7">Phosphoglycerate mutase family member 5</fullName>
    </alternativeName>
    <alternativeName>
        <fullName evidence="6">Serine/threonine-protein phosphatase Pgam5, mitochondrial</fullName>
    </alternativeName>
</protein>
<evidence type="ECO:0000256" key="8">
    <source>
        <dbReference type="SAM" id="Coils"/>
    </source>
</evidence>
<comment type="caution">
    <text evidence="9">The sequence shown here is derived from an EMBL/GenBank/DDBJ whole genome shotgun (WGS) entry which is preliminary data.</text>
</comment>
<accession>A0ABN9H6E9</accession>
<sequence length="160" mass="18285">MYLINLSDLNGNEDELQNQLKKYKAKVRRHVLLVRHGQYNVDGKADSEKVLTALGREQANLAGQRLASLGYTYNAMTYSTLQRARETSEIISQHLDGVQRTGSDLLREGAPIRPDPPSKHWKPDVVQYLEDGPRIESAFRSYIHRADYEQKNESYEIGLP</sequence>
<dbReference type="PANTHER" id="PTHR20935">
    <property type="entry name" value="PHOSPHOGLYCERATE MUTASE-RELATED"/>
    <property type="match status" value="1"/>
</dbReference>
<dbReference type="Gene3D" id="3.40.50.1240">
    <property type="entry name" value="Phosphoglycerate mutase-like"/>
    <property type="match status" value="1"/>
</dbReference>
<dbReference type="SUPFAM" id="SSF53254">
    <property type="entry name" value="Phosphoglycerate mutase-like"/>
    <property type="match status" value="1"/>
</dbReference>
<evidence type="ECO:0000256" key="3">
    <source>
        <dbReference type="ARBA" id="ARBA00022590"/>
    </source>
</evidence>
<keyword evidence="10" id="KW-1185">Reference proteome</keyword>
<reference evidence="9" key="1">
    <citation type="submission" date="2023-05" db="EMBL/GenBank/DDBJ databases">
        <authorList>
            <person name="Stuckert A."/>
        </authorList>
    </citation>
    <scope>NUCLEOTIDE SEQUENCE</scope>
</reference>
<evidence type="ECO:0000256" key="7">
    <source>
        <dbReference type="ARBA" id="ARBA00041839"/>
    </source>
</evidence>
<dbReference type="EC" id="3.1.3.16" evidence="2"/>
<keyword evidence="3" id="KW-1210">Necrosis</keyword>
<organism evidence="9 10">
    <name type="scientific">Staurois parvus</name>
    <dbReference type="NCBI Taxonomy" id="386267"/>
    <lineage>
        <taxon>Eukaryota</taxon>
        <taxon>Metazoa</taxon>
        <taxon>Chordata</taxon>
        <taxon>Craniata</taxon>
        <taxon>Vertebrata</taxon>
        <taxon>Euteleostomi</taxon>
        <taxon>Amphibia</taxon>
        <taxon>Batrachia</taxon>
        <taxon>Anura</taxon>
        <taxon>Neobatrachia</taxon>
        <taxon>Ranoidea</taxon>
        <taxon>Ranidae</taxon>
        <taxon>Staurois</taxon>
    </lineage>
</organism>
<proteinExistence type="inferred from homology"/>
<feature type="coiled-coil region" evidence="8">
    <location>
        <begin position="6"/>
        <end position="33"/>
    </location>
</feature>
<evidence type="ECO:0000256" key="6">
    <source>
        <dbReference type="ARBA" id="ARBA00040722"/>
    </source>
</evidence>
<dbReference type="EMBL" id="CATNWA010020220">
    <property type="protein sequence ID" value="CAI9617270.1"/>
    <property type="molecule type" value="Genomic_DNA"/>
</dbReference>
<keyword evidence="8" id="KW-0175">Coiled coil</keyword>
<evidence type="ECO:0000256" key="4">
    <source>
        <dbReference type="ARBA" id="ARBA00022801"/>
    </source>
</evidence>
<dbReference type="CDD" id="cd07067">
    <property type="entry name" value="HP_PGM_like"/>
    <property type="match status" value="1"/>
</dbReference>
<dbReference type="PANTHER" id="PTHR20935:SF0">
    <property type="entry name" value="SERINE_THREONINE-PROTEIN PHOSPHATASE PGAM5, MITOCHONDRIAL"/>
    <property type="match status" value="1"/>
</dbReference>
<evidence type="ECO:0000256" key="5">
    <source>
        <dbReference type="ARBA" id="ARBA00039765"/>
    </source>
</evidence>
<evidence type="ECO:0000313" key="9">
    <source>
        <dbReference type="EMBL" id="CAI9617270.1"/>
    </source>
</evidence>
<dbReference type="Pfam" id="PF00300">
    <property type="entry name" value="His_Phos_1"/>
    <property type="match status" value="1"/>
</dbReference>
<gene>
    <name evidence="9" type="ORF">SPARVUS_LOCUS15524224</name>
</gene>
<keyword evidence="4" id="KW-0378">Hydrolase</keyword>
<evidence type="ECO:0000256" key="2">
    <source>
        <dbReference type="ARBA" id="ARBA00013081"/>
    </source>
</evidence>
<evidence type="ECO:0000313" key="10">
    <source>
        <dbReference type="Proteomes" id="UP001162483"/>
    </source>
</evidence>
<evidence type="ECO:0000256" key="1">
    <source>
        <dbReference type="ARBA" id="ARBA00006717"/>
    </source>
</evidence>
<comment type="similarity">
    <text evidence="1">Belongs to the phosphoglycerate mutase family. BPG-dependent PGAM subfamily.</text>
</comment>
<dbReference type="InterPro" id="IPR029033">
    <property type="entry name" value="His_PPase_superfam"/>
</dbReference>
<dbReference type="InterPro" id="IPR013078">
    <property type="entry name" value="His_Pase_superF_clade-1"/>
</dbReference>
<dbReference type="Proteomes" id="UP001162483">
    <property type="component" value="Unassembled WGS sequence"/>
</dbReference>
<dbReference type="InterPro" id="IPR051021">
    <property type="entry name" value="Mito_Ser/Thr_phosphatase"/>
</dbReference>
<name>A0ABN9H6E9_9NEOB</name>